<feature type="region of interest" description="Disordered" evidence="1">
    <location>
        <begin position="1"/>
        <end position="44"/>
    </location>
</feature>
<feature type="compositionally biased region" description="Low complexity" evidence="1">
    <location>
        <begin position="10"/>
        <end position="31"/>
    </location>
</feature>
<sequence length="69" mass="7281">MRSPTAPCARPSGTTRTSRGSGRSSPSTSTTGGPGTGPGCPRRWWRLPSGSWFITWPSAPRAASRPKKP</sequence>
<comment type="caution">
    <text evidence="2">The sequence shown here is derived from an EMBL/GenBank/DDBJ whole genome shotgun (WGS) entry which is preliminary data.</text>
</comment>
<reference evidence="2 3" key="1">
    <citation type="submission" date="2017-05" db="EMBL/GenBank/DDBJ databases">
        <title>Genome of assembly of the Bengalese finch, Lonchura striata domestica.</title>
        <authorList>
            <person name="Colquitt B.M."/>
            <person name="Brainard M.S."/>
        </authorList>
    </citation>
    <scope>NUCLEOTIDE SEQUENCE [LARGE SCALE GENOMIC DNA]</scope>
    <source>
        <strain evidence="2">White83orange57</strain>
    </source>
</reference>
<organism evidence="2 3">
    <name type="scientific">Lonchura striata</name>
    <name type="common">white-rumped munia</name>
    <dbReference type="NCBI Taxonomy" id="40157"/>
    <lineage>
        <taxon>Eukaryota</taxon>
        <taxon>Metazoa</taxon>
        <taxon>Chordata</taxon>
        <taxon>Craniata</taxon>
        <taxon>Vertebrata</taxon>
        <taxon>Euteleostomi</taxon>
        <taxon>Archelosauria</taxon>
        <taxon>Archosauria</taxon>
        <taxon>Dinosauria</taxon>
        <taxon>Saurischia</taxon>
        <taxon>Theropoda</taxon>
        <taxon>Coelurosauria</taxon>
        <taxon>Aves</taxon>
        <taxon>Neognathae</taxon>
        <taxon>Neoaves</taxon>
        <taxon>Telluraves</taxon>
        <taxon>Australaves</taxon>
        <taxon>Passeriformes</taxon>
        <taxon>Passeroidea</taxon>
        <taxon>Estrildidae</taxon>
        <taxon>Estrildinae</taxon>
        <taxon>Lonchura</taxon>
    </lineage>
</organism>
<evidence type="ECO:0000256" key="1">
    <source>
        <dbReference type="SAM" id="MobiDB-lite"/>
    </source>
</evidence>
<accession>A0A218U7V1</accession>
<dbReference type="AlphaFoldDB" id="A0A218U7V1"/>
<protein>
    <submittedName>
        <fullName evidence="2">Uncharacterized protein</fullName>
    </submittedName>
</protein>
<keyword evidence="3" id="KW-1185">Reference proteome</keyword>
<proteinExistence type="predicted"/>
<dbReference type="Proteomes" id="UP000197619">
    <property type="component" value="Unassembled WGS sequence"/>
</dbReference>
<evidence type="ECO:0000313" key="2">
    <source>
        <dbReference type="EMBL" id="OWK49738.1"/>
    </source>
</evidence>
<evidence type="ECO:0000313" key="3">
    <source>
        <dbReference type="Proteomes" id="UP000197619"/>
    </source>
</evidence>
<dbReference type="EMBL" id="MUZQ01000732">
    <property type="protein sequence ID" value="OWK49738.1"/>
    <property type="molecule type" value="Genomic_DNA"/>
</dbReference>
<gene>
    <name evidence="2" type="ORF">RLOC_00001756</name>
</gene>
<name>A0A218U7V1_9PASE</name>